<dbReference type="Proteomes" id="UP001165124">
    <property type="component" value="Unassembled WGS sequence"/>
</dbReference>
<dbReference type="RefSeq" id="WP_227023151.1">
    <property type="nucleotide sequence ID" value="NZ_BSRZ01000007.1"/>
</dbReference>
<dbReference type="InterPro" id="IPR006311">
    <property type="entry name" value="TAT_signal"/>
</dbReference>
<proteinExistence type="predicted"/>
<dbReference type="SUPFAM" id="SSF53850">
    <property type="entry name" value="Periplasmic binding protein-like II"/>
    <property type="match status" value="1"/>
</dbReference>
<keyword evidence="2" id="KW-1185">Reference proteome</keyword>
<dbReference type="AlphaFoldDB" id="A0A9W6PXQ6"/>
<evidence type="ECO:0000313" key="2">
    <source>
        <dbReference type="Proteomes" id="UP001165124"/>
    </source>
</evidence>
<dbReference type="PROSITE" id="PS51318">
    <property type="entry name" value="TAT"/>
    <property type="match status" value="1"/>
</dbReference>
<name>A0A9W6PXQ6_9ACTN</name>
<dbReference type="Pfam" id="PF13416">
    <property type="entry name" value="SBP_bac_8"/>
    <property type="match status" value="1"/>
</dbReference>
<gene>
    <name evidence="1" type="ORF">Arub01_33550</name>
</gene>
<dbReference type="InterPro" id="IPR050490">
    <property type="entry name" value="Bact_solute-bd_prot1"/>
</dbReference>
<dbReference type="PANTHER" id="PTHR43649:SF30">
    <property type="entry name" value="ABC TRANSPORTER SUBSTRATE-BINDING PROTEIN"/>
    <property type="match status" value="1"/>
</dbReference>
<protein>
    <submittedName>
        <fullName evidence="1">Sugar ABC transporter substrate-binding protein</fullName>
    </submittedName>
</protein>
<dbReference type="EMBL" id="BSRZ01000007">
    <property type="protein sequence ID" value="GLW65111.1"/>
    <property type="molecule type" value="Genomic_DNA"/>
</dbReference>
<sequence>MPMRSTASGGTVHGSGVRRVGRRTVLAAVAVAALGAACAPGSDAERPPTKAPDAVETDVAKAGSVTLTVWDQEVQGGQRKQIEKLNAQFQAKYPNVKINRVSRSFTDLQNTLRLALSGDNPPDVVEANQGYAAMAQFVKAGMLLPLDAYDQVYGWRKRYPKGLTDLNSVTSDGKLIGSGSLYGVSLNGEIVGLYYNKDKLAKLGLQPPKTWGEFEQALATAKSKGEIPIAFGNQEKLPAMQLYGVIQDQYASKQAVRDLVFGKGGSWSDGPNVQAAQKLAEWARRGYFTKDANAIKWDDTPANFAKGDGVFMFGGTWWASDLMDKMGDKVGFMLPPPAQAGGASATMGGESLPWAITAKSKHPDVAAAYIDFITSPEAMDVAVETGNLPALAPPTKKPRGALMNDILAAWNTLSRTDGVTPYLDYATPTFADAFGGPLQELITGKTTAQQAMRKAQDDYAAFQKKK</sequence>
<reference evidence="1" key="1">
    <citation type="submission" date="2023-02" db="EMBL/GenBank/DDBJ databases">
        <title>Actinomadura rubrobrunea NBRC 14622.</title>
        <authorList>
            <person name="Ichikawa N."/>
            <person name="Sato H."/>
            <person name="Tonouchi N."/>
        </authorList>
    </citation>
    <scope>NUCLEOTIDE SEQUENCE</scope>
    <source>
        <strain evidence="1">NBRC 14622</strain>
    </source>
</reference>
<dbReference type="InterPro" id="IPR006059">
    <property type="entry name" value="SBP"/>
</dbReference>
<organism evidence="1 2">
    <name type="scientific">Actinomadura rubrobrunea</name>
    <dbReference type="NCBI Taxonomy" id="115335"/>
    <lineage>
        <taxon>Bacteria</taxon>
        <taxon>Bacillati</taxon>
        <taxon>Actinomycetota</taxon>
        <taxon>Actinomycetes</taxon>
        <taxon>Streptosporangiales</taxon>
        <taxon>Thermomonosporaceae</taxon>
        <taxon>Actinomadura</taxon>
    </lineage>
</organism>
<evidence type="ECO:0000313" key="1">
    <source>
        <dbReference type="EMBL" id="GLW65111.1"/>
    </source>
</evidence>
<comment type="caution">
    <text evidence="1">The sequence shown here is derived from an EMBL/GenBank/DDBJ whole genome shotgun (WGS) entry which is preliminary data.</text>
</comment>
<dbReference type="Gene3D" id="3.40.190.10">
    <property type="entry name" value="Periplasmic binding protein-like II"/>
    <property type="match status" value="2"/>
</dbReference>
<accession>A0A9W6PXQ6</accession>
<dbReference type="PANTHER" id="PTHR43649">
    <property type="entry name" value="ARABINOSE-BINDING PROTEIN-RELATED"/>
    <property type="match status" value="1"/>
</dbReference>